<feature type="transmembrane region" description="Helical" evidence="5">
    <location>
        <begin position="101"/>
        <end position="121"/>
    </location>
</feature>
<evidence type="ECO:0000256" key="2">
    <source>
        <dbReference type="ARBA" id="ARBA00022692"/>
    </source>
</evidence>
<feature type="transmembrane region" description="Helical" evidence="5">
    <location>
        <begin position="28"/>
        <end position="52"/>
    </location>
</feature>
<dbReference type="RefSeq" id="WP_344888867.1">
    <property type="nucleotide sequence ID" value="NZ_BAAAZP010000149.1"/>
</dbReference>
<dbReference type="InterPro" id="IPR004841">
    <property type="entry name" value="AA-permease/SLC12A_dom"/>
</dbReference>
<keyword evidence="8" id="KW-1185">Reference proteome</keyword>
<feature type="transmembrane region" description="Helical" evidence="5">
    <location>
        <begin position="166"/>
        <end position="185"/>
    </location>
</feature>
<reference evidence="8" key="1">
    <citation type="journal article" date="2019" name="Int. J. Syst. Evol. Microbiol.">
        <title>The Global Catalogue of Microorganisms (GCM) 10K type strain sequencing project: providing services to taxonomists for standard genome sequencing and annotation.</title>
        <authorList>
            <consortium name="The Broad Institute Genomics Platform"/>
            <consortium name="The Broad Institute Genome Sequencing Center for Infectious Disease"/>
            <person name="Wu L."/>
            <person name="Ma J."/>
        </authorList>
    </citation>
    <scope>NUCLEOTIDE SEQUENCE [LARGE SCALE GENOMIC DNA]</scope>
    <source>
        <strain evidence="8">JCM 16904</strain>
    </source>
</reference>
<feature type="transmembrane region" description="Helical" evidence="5">
    <location>
        <begin position="205"/>
        <end position="231"/>
    </location>
</feature>
<evidence type="ECO:0000256" key="3">
    <source>
        <dbReference type="ARBA" id="ARBA00022989"/>
    </source>
</evidence>
<evidence type="ECO:0000313" key="7">
    <source>
        <dbReference type="EMBL" id="GAA3697310.1"/>
    </source>
</evidence>
<feature type="transmembrane region" description="Helical" evidence="5">
    <location>
        <begin position="58"/>
        <end position="80"/>
    </location>
</feature>
<keyword evidence="4 5" id="KW-0472">Membrane</keyword>
<evidence type="ECO:0000259" key="6">
    <source>
        <dbReference type="Pfam" id="PF00324"/>
    </source>
</evidence>
<proteinExistence type="predicted"/>
<feature type="transmembrane region" description="Helical" evidence="5">
    <location>
        <begin position="375"/>
        <end position="403"/>
    </location>
</feature>
<evidence type="ECO:0000256" key="5">
    <source>
        <dbReference type="SAM" id="Phobius"/>
    </source>
</evidence>
<sequence>MTRTARTGTVPDPVAGALAADRLGAPTVVYFVLSAAAPLTVVAGVVTTGYAVTGITGLPIAFLVVGAVLSVFAIGYVAMARHMANAGAFYTYVTRGLGRPAGIAAAWVALIAYNALQVGLYGALGAAAAPVLERWLGLAPAWWVISLVAWALVAVLGVMRVDVNGRLLAVLLTAEVAVILVFDLADLMNPAASGLSFAALSPSALFVPGVGALLVLATLGFVGFESSVVFSEESRAPRRTVPIATYASVAIVAVVYALSSWAMTVATGPDSIVATARRDQADTVFVLAEAHLGSVVVDIARVLFVTSVFAAMVSFHNTTARYFFALGRERVLPAVFGRTRARSGAPQAGSIAQSALGLVVIVVYAVLGLDPLVQLFFYGGSFGGFGVLLLVFVTSLAIIVFFAREPSGEALSRRVVAPVPAAIALAVMVWLALDNFATLLGVPEGDPLAWVLPVVYGVAALLGVVWALVLRSGQPAVYAAVGMGAKAATAQDTA</sequence>
<comment type="caution">
    <text evidence="7">The sequence shown here is derived from an EMBL/GenBank/DDBJ whole genome shotgun (WGS) entry which is preliminary data.</text>
</comment>
<evidence type="ECO:0000256" key="1">
    <source>
        <dbReference type="ARBA" id="ARBA00004141"/>
    </source>
</evidence>
<dbReference type="PANTHER" id="PTHR42770">
    <property type="entry name" value="AMINO ACID TRANSPORTER-RELATED"/>
    <property type="match status" value="1"/>
</dbReference>
<keyword evidence="2 5" id="KW-0812">Transmembrane</keyword>
<dbReference type="Gene3D" id="1.20.1740.10">
    <property type="entry name" value="Amino acid/polyamine transporter I"/>
    <property type="match status" value="1"/>
</dbReference>
<accession>A0ABP7CVX4</accession>
<feature type="transmembrane region" description="Helical" evidence="5">
    <location>
        <begin position="302"/>
        <end position="324"/>
    </location>
</feature>
<feature type="domain" description="Amino acid permease/ SLC12A" evidence="6">
    <location>
        <begin position="52"/>
        <end position="399"/>
    </location>
</feature>
<feature type="transmembrane region" description="Helical" evidence="5">
    <location>
        <begin position="141"/>
        <end position="159"/>
    </location>
</feature>
<feature type="transmembrane region" description="Helical" evidence="5">
    <location>
        <begin position="345"/>
        <end position="369"/>
    </location>
</feature>
<dbReference type="Proteomes" id="UP001500902">
    <property type="component" value="Unassembled WGS sequence"/>
</dbReference>
<name>A0ABP7CVX4_9ACTN</name>
<evidence type="ECO:0000256" key="4">
    <source>
        <dbReference type="ARBA" id="ARBA00023136"/>
    </source>
</evidence>
<dbReference type="PANTHER" id="PTHR42770:SF16">
    <property type="entry name" value="AMINO ACID PERMEASE"/>
    <property type="match status" value="1"/>
</dbReference>
<organism evidence="7 8">
    <name type="scientific">Nonomuraea antimicrobica</name>
    <dbReference type="NCBI Taxonomy" id="561173"/>
    <lineage>
        <taxon>Bacteria</taxon>
        <taxon>Bacillati</taxon>
        <taxon>Actinomycetota</taxon>
        <taxon>Actinomycetes</taxon>
        <taxon>Streptosporangiales</taxon>
        <taxon>Streptosporangiaceae</taxon>
        <taxon>Nonomuraea</taxon>
    </lineage>
</organism>
<dbReference type="InterPro" id="IPR050367">
    <property type="entry name" value="APC_superfamily"/>
</dbReference>
<comment type="subcellular location">
    <subcellularLocation>
        <location evidence="1">Membrane</location>
        <topology evidence="1">Multi-pass membrane protein</topology>
    </subcellularLocation>
</comment>
<evidence type="ECO:0000313" key="8">
    <source>
        <dbReference type="Proteomes" id="UP001500902"/>
    </source>
</evidence>
<feature type="transmembrane region" description="Helical" evidence="5">
    <location>
        <begin position="448"/>
        <end position="469"/>
    </location>
</feature>
<dbReference type="Pfam" id="PF00324">
    <property type="entry name" value="AA_permease"/>
    <property type="match status" value="1"/>
</dbReference>
<protein>
    <submittedName>
        <fullName evidence="7">APC family permease</fullName>
    </submittedName>
</protein>
<gene>
    <name evidence="7" type="ORF">GCM10022224_074010</name>
</gene>
<keyword evidence="3 5" id="KW-1133">Transmembrane helix</keyword>
<feature type="transmembrane region" description="Helical" evidence="5">
    <location>
        <begin position="243"/>
        <end position="263"/>
    </location>
</feature>
<feature type="transmembrane region" description="Helical" evidence="5">
    <location>
        <begin position="415"/>
        <end position="433"/>
    </location>
</feature>
<dbReference type="EMBL" id="BAAAZP010000149">
    <property type="protein sequence ID" value="GAA3697310.1"/>
    <property type="molecule type" value="Genomic_DNA"/>
</dbReference>
<dbReference type="PIRSF" id="PIRSF006060">
    <property type="entry name" value="AA_transporter"/>
    <property type="match status" value="1"/>
</dbReference>